<feature type="compositionally biased region" description="Polar residues" evidence="1">
    <location>
        <begin position="747"/>
        <end position="758"/>
    </location>
</feature>
<feature type="compositionally biased region" description="Polar residues" evidence="1">
    <location>
        <begin position="774"/>
        <end position="795"/>
    </location>
</feature>
<name>A0A812UX19_9DINO</name>
<feature type="region of interest" description="Disordered" evidence="1">
    <location>
        <begin position="1404"/>
        <end position="1532"/>
    </location>
</feature>
<feature type="region of interest" description="Disordered" evidence="1">
    <location>
        <begin position="585"/>
        <end position="1055"/>
    </location>
</feature>
<feature type="region of interest" description="Disordered" evidence="1">
    <location>
        <begin position="524"/>
        <end position="562"/>
    </location>
</feature>
<dbReference type="OrthoDB" id="442653at2759"/>
<dbReference type="EMBL" id="CAJNDS010002762">
    <property type="protein sequence ID" value="CAE7588719.1"/>
    <property type="molecule type" value="Genomic_DNA"/>
</dbReference>
<feature type="compositionally biased region" description="Basic residues" evidence="1">
    <location>
        <begin position="1504"/>
        <end position="1519"/>
    </location>
</feature>
<feature type="compositionally biased region" description="Polar residues" evidence="1">
    <location>
        <begin position="697"/>
        <end position="712"/>
    </location>
</feature>
<accession>A0A812UX19</accession>
<feature type="compositionally biased region" description="Polar residues" evidence="1">
    <location>
        <begin position="828"/>
        <end position="846"/>
    </location>
</feature>
<evidence type="ECO:0000313" key="4">
    <source>
        <dbReference type="Proteomes" id="UP000604046"/>
    </source>
</evidence>
<sequence>MGMHGIRTQMHATDNKITRQVSRVSGMVGASEEVLLRELEDALSKGDSEGVQSACAAWAHHQEAQLPQRPTETSQLMTLDGLRRLMAFAAEAAKSKDFGASYILSATILHLSGRVWAKEAMTIILQKLQQVLADMLNAFLAQATRETSEVTDNDIMLGVVVQNLCAAAMQLLESRPCPSAAAVHVADCFMPGRNPDLFPLLLSAAAAAQESKGKSSPKAVDSAKRRGLLRFACLRTSRAAAELLACAMQDATDMCKECGERDILTSGAGMELADAAGAKLIYARGWSMLLLSYVLLYGPADPKLQEPLLELLWRAFRRVKPLEEANLAAARGPKPIPKVVQRLMQVAGKKACKALQATAPKEFAKRRQLLLQEFSQSAKPGLQGPITCSLRWGKLRLGKGLQEYTNQCLRKFARRAVNGPRHADAAKVSFTRVGMAFDLGASGFELPWACLELPPVLLPEDEQTLATVLSRPAWPITFSVDTVAACSLFSVSSLHLKQVGGLKEVLQLTISEEPGRFIPDLQKLIHTPPSQPSEFKEADEAKGAKGPKGAKEPKADGSYKGRITRSMSMAASSLASVAAAAMEASSSSFRRSRSTPVTKASTQLLASSPARLASQHGGQHAQSSPVMSTPPAQKSKPQPAPARRSPSLASHEVASKTTTTHTGKLDQTPNAAEKTSAIPASTRTARSRTPVKPPQPTGQANQQRSQQQTDRNSVPEPALLSRRRSPSPSLSKQGLDASADAGAPTKSGATSGRRSPSPASHEVFSKNTAKHTSKLGQTPSEQTSAIPASTGTARSRTPVKPPQPAESSPRPVKAGAPSHGEANEQRSRQQAGRRSPSPSLPKQSVDASAASGAPTKSNATRGRRSPSPASHELASKNIAQHTGKLDQTPNAAEKTSAVPASTRTARSRTPAKAGGPLTGEANQQTSQQQTDGKSVPEPAQPSRRRSPSPSLSKQGLDASEAGGAPTKFSSLGQAASAALARRSPSPASHDQSKAAKASAPPKPGLSQGREAGKDGNPGNSELPSTPRVVAAKDAGAPKRNASPAPSLPSLRRPNHPGIAALLTATTRSRQAAMANQNVAQLTTTVSAQPKRELSPQPAASLRTEVPEIPRPASPSKVRLSDATAIASEAADLGIMHPATLRQLCLDRGLSSEGLRTQLISRLLLQSITKKPHTEEECSSPAPMSPRFAPFNAIHKSELQAACSRQGLPESGTSDDLLYRLRQHRNEAADVAGNAGKDAVLEPTPRSTSWQRGFSMPPTHGTPGRPLPVSPGPWARSASTPRHRIRSKSPAPKEWCSTPGTPPRRVRGKSVDARGPGTPFKAPIPAQRSSLAARGGAAVQSLLTLRPEQLAKECERMSLSPRQSPHAMACRLAAARLRGESTKGSHGSPSSSATELLARSPHSFSGHVTQIPENLPIQKPMPILRSRSATPRKTKTPSRAPTPRSTRARSPSCSKRPRSLLCAAPGAKRGESPPSTPPRRSAPRSPVPSTASKLPRERSAPKSPKNPKRTGRSRTPRRTPKAGGCHANTLAGLPCQRSGKIRPAQALFYYCAMHAPKWKAHER</sequence>
<gene>
    <name evidence="3" type="primary">Mgrn1</name>
    <name evidence="3" type="ORF">SNAT2548_LOCUS33547</name>
</gene>
<evidence type="ECO:0000259" key="2">
    <source>
        <dbReference type="PROSITE" id="PS50800"/>
    </source>
</evidence>
<feature type="compositionally biased region" description="Polar residues" evidence="1">
    <location>
        <begin position="920"/>
        <end position="932"/>
    </location>
</feature>
<feature type="compositionally biased region" description="Basic and acidic residues" evidence="1">
    <location>
        <begin position="534"/>
        <end position="559"/>
    </location>
</feature>
<protein>
    <submittedName>
        <fullName evidence="3">Mgrn1 protein</fullName>
    </submittedName>
</protein>
<evidence type="ECO:0000313" key="3">
    <source>
        <dbReference type="EMBL" id="CAE7588719.1"/>
    </source>
</evidence>
<reference evidence="3" key="1">
    <citation type="submission" date="2021-02" db="EMBL/GenBank/DDBJ databases">
        <authorList>
            <person name="Dougan E. K."/>
            <person name="Rhodes N."/>
            <person name="Thang M."/>
            <person name="Chan C."/>
        </authorList>
    </citation>
    <scope>NUCLEOTIDE SEQUENCE</scope>
</reference>
<dbReference type="Proteomes" id="UP000604046">
    <property type="component" value="Unassembled WGS sequence"/>
</dbReference>
<proteinExistence type="predicted"/>
<dbReference type="PROSITE" id="PS50800">
    <property type="entry name" value="SAP"/>
    <property type="match status" value="1"/>
</dbReference>
<feature type="compositionally biased region" description="Polar residues" evidence="1">
    <location>
        <begin position="1436"/>
        <end position="1452"/>
    </location>
</feature>
<feature type="compositionally biased region" description="Polar residues" evidence="1">
    <location>
        <begin position="877"/>
        <end position="890"/>
    </location>
</feature>
<feature type="compositionally biased region" description="Polar residues" evidence="1">
    <location>
        <begin position="616"/>
        <end position="627"/>
    </location>
</feature>
<feature type="region of interest" description="Disordered" evidence="1">
    <location>
        <begin position="1377"/>
        <end position="1396"/>
    </location>
</feature>
<organism evidence="3 4">
    <name type="scientific">Symbiodinium natans</name>
    <dbReference type="NCBI Taxonomy" id="878477"/>
    <lineage>
        <taxon>Eukaryota</taxon>
        <taxon>Sar</taxon>
        <taxon>Alveolata</taxon>
        <taxon>Dinophyceae</taxon>
        <taxon>Suessiales</taxon>
        <taxon>Symbiodiniaceae</taxon>
        <taxon>Symbiodinium</taxon>
    </lineage>
</organism>
<feature type="compositionally biased region" description="Low complexity" evidence="1">
    <location>
        <begin position="1482"/>
        <end position="1491"/>
    </location>
</feature>
<dbReference type="SMART" id="SM00513">
    <property type="entry name" value="SAP"/>
    <property type="match status" value="2"/>
</dbReference>
<feature type="compositionally biased region" description="Polar residues" evidence="1">
    <location>
        <begin position="595"/>
        <end position="606"/>
    </location>
</feature>
<keyword evidence="4" id="KW-1185">Reference proteome</keyword>
<dbReference type="InterPro" id="IPR003034">
    <property type="entry name" value="SAP_dom"/>
</dbReference>
<feature type="compositionally biased region" description="Low complexity" evidence="1">
    <location>
        <begin position="1039"/>
        <end position="1051"/>
    </location>
</feature>
<feature type="region of interest" description="Disordered" evidence="1">
    <location>
        <begin position="1237"/>
        <end position="1323"/>
    </location>
</feature>
<feature type="compositionally biased region" description="Low complexity" evidence="1">
    <location>
        <begin position="969"/>
        <end position="999"/>
    </location>
</feature>
<feature type="domain" description="SAP" evidence="2">
    <location>
        <begin position="1190"/>
        <end position="1224"/>
    </location>
</feature>
<evidence type="ECO:0000256" key="1">
    <source>
        <dbReference type="SAM" id="MobiDB-lite"/>
    </source>
</evidence>
<comment type="caution">
    <text evidence="3">The sequence shown here is derived from an EMBL/GenBank/DDBJ whole genome shotgun (WGS) entry which is preliminary data.</text>
</comment>
<feature type="compositionally biased region" description="Polar residues" evidence="1">
    <location>
        <begin position="655"/>
        <end position="670"/>
    </location>
</feature>